<proteinExistence type="predicted"/>
<name>A0A916NR16_9BACL</name>
<sequence>MNMKSWSKKWLMTASVALAVSTLLIQPPQTARATTGGEPKIAQAANLLALDDQGNVWIPAMHTITVKDNFYSKPMVKAKDLDRYVSISSSNMQFGLKADGTVWTIEEDTSDEERMNISQQVPSMREEQFPVLKHIEHIVKAEELGAMIGIALDATGKVWTFGAIPRWLRDSPTFNFNPETSVVNGIDHVKDFAFGSKGITFLKDDGTVWYIDTGNRGGVDNIDIFNNIRTAPAVQIKELHDIVQIRRDSALSKDGSFWIWGYGKLANGKDYDHWRNPQSAEPAKVEKITDIVDWGNTGDHALFVKKDGTVWQWGSFVTKVEALGKQPPTEWREFSRVAGLTDVVSVTTNDSYSVGADYGSLESAIKKDGTLWRWGINPSLQIDPTPMQVEFRK</sequence>
<feature type="chain" id="PRO_5037225994" evidence="1">
    <location>
        <begin position="34"/>
        <end position="393"/>
    </location>
</feature>
<evidence type="ECO:0000313" key="3">
    <source>
        <dbReference type="Proteomes" id="UP000693672"/>
    </source>
</evidence>
<dbReference type="Proteomes" id="UP000693672">
    <property type="component" value="Unassembled WGS sequence"/>
</dbReference>
<dbReference type="InterPro" id="IPR051553">
    <property type="entry name" value="Ran_GTPase-activating"/>
</dbReference>
<evidence type="ECO:0000256" key="1">
    <source>
        <dbReference type="SAM" id="SignalP"/>
    </source>
</evidence>
<feature type="signal peptide" evidence="1">
    <location>
        <begin position="1"/>
        <end position="33"/>
    </location>
</feature>
<gene>
    <name evidence="2" type="ORF">PAESOLCIP111_04632</name>
</gene>
<reference evidence="2" key="1">
    <citation type="submission" date="2021-06" db="EMBL/GenBank/DDBJ databases">
        <authorList>
            <person name="Criscuolo A."/>
        </authorList>
    </citation>
    <scope>NUCLEOTIDE SEQUENCE</scope>
    <source>
        <strain evidence="2">CIP111600</strain>
    </source>
</reference>
<accession>A0A916NR16</accession>
<evidence type="ECO:0000313" key="2">
    <source>
        <dbReference type="EMBL" id="CAG7644137.1"/>
    </source>
</evidence>
<organism evidence="2 3">
    <name type="scientific">Paenibacillus solanacearum</name>
    <dbReference type="NCBI Taxonomy" id="2048548"/>
    <lineage>
        <taxon>Bacteria</taxon>
        <taxon>Bacillati</taxon>
        <taxon>Bacillota</taxon>
        <taxon>Bacilli</taxon>
        <taxon>Bacillales</taxon>
        <taxon>Paenibacillaceae</taxon>
        <taxon>Paenibacillus</taxon>
    </lineage>
</organism>
<dbReference type="RefSeq" id="WP_218094344.1">
    <property type="nucleotide sequence ID" value="NZ_CAJVAS010000026.1"/>
</dbReference>
<dbReference type="PANTHER" id="PTHR45982">
    <property type="entry name" value="REGULATOR OF CHROMOSOME CONDENSATION"/>
    <property type="match status" value="1"/>
</dbReference>
<dbReference type="EMBL" id="CAJVAS010000026">
    <property type="protein sequence ID" value="CAG7644137.1"/>
    <property type="molecule type" value="Genomic_DNA"/>
</dbReference>
<dbReference type="AlphaFoldDB" id="A0A916NR16"/>
<protein>
    <submittedName>
        <fullName evidence="2">Uncharacterized protein</fullName>
    </submittedName>
</protein>
<dbReference type="PANTHER" id="PTHR45982:SF1">
    <property type="entry name" value="REGULATOR OF CHROMOSOME CONDENSATION"/>
    <property type="match status" value="1"/>
</dbReference>
<keyword evidence="3" id="KW-1185">Reference proteome</keyword>
<keyword evidence="1" id="KW-0732">Signal</keyword>
<comment type="caution">
    <text evidence="2">The sequence shown here is derived from an EMBL/GenBank/DDBJ whole genome shotgun (WGS) entry which is preliminary data.</text>
</comment>